<dbReference type="InParanoid" id="G2YWM0"/>
<gene>
    <name evidence="1" type="ORF">BofuT4_uP151500.1</name>
</gene>
<accession>G2YWM0</accession>
<dbReference type="HOGENOM" id="CLU_3175319_0_0_1"/>
<evidence type="ECO:0000313" key="2">
    <source>
        <dbReference type="Proteomes" id="UP000008177"/>
    </source>
</evidence>
<proteinExistence type="predicted"/>
<dbReference type="Proteomes" id="UP000008177">
    <property type="component" value="Unplaced contigs"/>
</dbReference>
<dbReference type="AlphaFoldDB" id="G2YWM0"/>
<organism evidence="1 2">
    <name type="scientific">Botryotinia fuckeliana (strain T4)</name>
    <name type="common">Noble rot fungus</name>
    <name type="synonym">Botrytis cinerea</name>
    <dbReference type="NCBI Taxonomy" id="999810"/>
    <lineage>
        <taxon>Eukaryota</taxon>
        <taxon>Fungi</taxon>
        <taxon>Dikarya</taxon>
        <taxon>Ascomycota</taxon>
        <taxon>Pezizomycotina</taxon>
        <taxon>Leotiomycetes</taxon>
        <taxon>Helotiales</taxon>
        <taxon>Sclerotiniaceae</taxon>
        <taxon>Botrytis</taxon>
    </lineage>
</organism>
<evidence type="ECO:0000313" key="1">
    <source>
        <dbReference type="EMBL" id="CCD56018.1"/>
    </source>
</evidence>
<name>G2YWM0_BOTF4</name>
<reference evidence="2" key="1">
    <citation type="journal article" date="2011" name="PLoS Genet.">
        <title>Genomic analysis of the necrotrophic fungal pathogens Sclerotinia sclerotiorum and Botrytis cinerea.</title>
        <authorList>
            <person name="Amselem J."/>
            <person name="Cuomo C.A."/>
            <person name="van Kan J.A."/>
            <person name="Viaud M."/>
            <person name="Benito E.P."/>
            <person name="Couloux A."/>
            <person name="Coutinho P.M."/>
            <person name="de Vries R.P."/>
            <person name="Dyer P.S."/>
            <person name="Fillinger S."/>
            <person name="Fournier E."/>
            <person name="Gout L."/>
            <person name="Hahn M."/>
            <person name="Kohn L."/>
            <person name="Lapalu N."/>
            <person name="Plummer K.M."/>
            <person name="Pradier J.M."/>
            <person name="Quevillon E."/>
            <person name="Sharon A."/>
            <person name="Simon A."/>
            <person name="ten Have A."/>
            <person name="Tudzynski B."/>
            <person name="Tudzynski P."/>
            <person name="Wincker P."/>
            <person name="Andrew M."/>
            <person name="Anthouard V."/>
            <person name="Beever R.E."/>
            <person name="Beffa R."/>
            <person name="Benoit I."/>
            <person name="Bouzid O."/>
            <person name="Brault B."/>
            <person name="Chen Z."/>
            <person name="Choquer M."/>
            <person name="Collemare J."/>
            <person name="Cotton P."/>
            <person name="Danchin E.G."/>
            <person name="Da Silva C."/>
            <person name="Gautier A."/>
            <person name="Giraud C."/>
            <person name="Giraud T."/>
            <person name="Gonzalez C."/>
            <person name="Grossetete S."/>
            <person name="Guldener U."/>
            <person name="Henrissat B."/>
            <person name="Howlett B.J."/>
            <person name="Kodira C."/>
            <person name="Kretschmer M."/>
            <person name="Lappartient A."/>
            <person name="Leroch M."/>
            <person name="Levis C."/>
            <person name="Mauceli E."/>
            <person name="Neuveglise C."/>
            <person name="Oeser B."/>
            <person name="Pearson M."/>
            <person name="Poulain J."/>
            <person name="Poussereau N."/>
            <person name="Quesneville H."/>
            <person name="Rascle C."/>
            <person name="Schumacher J."/>
            <person name="Segurens B."/>
            <person name="Sexton A."/>
            <person name="Silva E."/>
            <person name="Sirven C."/>
            <person name="Soanes D.M."/>
            <person name="Talbot N.J."/>
            <person name="Templeton M."/>
            <person name="Yandava C."/>
            <person name="Yarden O."/>
            <person name="Zeng Q."/>
            <person name="Rollins J.A."/>
            <person name="Lebrun M.H."/>
            <person name="Dickman M."/>
        </authorList>
    </citation>
    <scope>NUCLEOTIDE SEQUENCE [LARGE SCALE GENOMIC DNA]</scope>
    <source>
        <strain evidence="2">T4</strain>
    </source>
</reference>
<sequence>MYLLLWYLHGMLRALLVYKRTVHHAHLITSKLWIPVSSLNCNCLTLR</sequence>
<protein>
    <submittedName>
        <fullName evidence="1">Uncharacterized protein</fullName>
    </submittedName>
</protein>
<dbReference type="EMBL" id="FQ790358">
    <property type="protein sequence ID" value="CCD56018.1"/>
    <property type="molecule type" value="Genomic_DNA"/>
</dbReference>